<feature type="domain" description="JmjC" evidence="1">
    <location>
        <begin position="1"/>
        <end position="150"/>
    </location>
</feature>
<dbReference type="RefSeq" id="XP_005771198.1">
    <property type="nucleotide sequence ID" value="XM_005771141.1"/>
</dbReference>
<evidence type="ECO:0000259" key="1">
    <source>
        <dbReference type="PROSITE" id="PS51184"/>
    </source>
</evidence>
<dbReference type="KEGG" id="ehx:EMIHUDRAFT_355527"/>
<name>A0A0D3J5I4_EMIH1</name>
<reference evidence="2" key="2">
    <citation type="submission" date="2024-10" db="UniProtKB">
        <authorList>
            <consortium name="EnsemblProtists"/>
        </authorList>
    </citation>
    <scope>IDENTIFICATION</scope>
</reference>
<protein>
    <recommendedName>
        <fullName evidence="1">JmjC domain-containing protein</fullName>
    </recommendedName>
</protein>
<keyword evidence="3" id="KW-1185">Reference proteome</keyword>
<dbReference type="PANTHER" id="PTHR12461:SF105">
    <property type="entry name" value="HYPOXIA-INDUCIBLE FACTOR 1-ALPHA INHIBITOR"/>
    <property type="match status" value="1"/>
</dbReference>
<dbReference type="HOGENOM" id="CLU_1043667_0_0_1"/>
<reference evidence="3" key="1">
    <citation type="journal article" date="2013" name="Nature">
        <title>Pan genome of the phytoplankton Emiliania underpins its global distribution.</title>
        <authorList>
            <person name="Read B.A."/>
            <person name="Kegel J."/>
            <person name="Klute M.J."/>
            <person name="Kuo A."/>
            <person name="Lefebvre S.C."/>
            <person name="Maumus F."/>
            <person name="Mayer C."/>
            <person name="Miller J."/>
            <person name="Monier A."/>
            <person name="Salamov A."/>
            <person name="Young J."/>
            <person name="Aguilar M."/>
            <person name="Claverie J.M."/>
            <person name="Frickenhaus S."/>
            <person name="Gonzalez K."/>
            <person name="Herman E.K."/>
            <person name="Lin Y.C."/>
            <person name="Napier J."/>
            <person name="Ogata H."/>
            <person name="Sarno A.F."/>
            <person name="Shmutz J."/>
            <person name="Schroeder D."/>
            <person name="de Vargas C."/>
            <person name="Verret F."/>
            <person name="von Dassow P."/>
            <person name="Valentin K."/>
            <person name="Van de Peer Y."/>
            <person name="Wheeler G."/>
            <person name="Dacks J.B."/>
            <person name="Delwiche C.F."/>
            <person name="Dyhrman S.T."/>
            <person name="Glockner G."/>
            <person name="John U."/>
            <person name="Richards T."/>
            <person name="Worden A.Z."/>
            <person name="Zhang X."/>
            <person name="Grigoriev I.V."/>
            <person name="Allen A.E."/>
            <person name="Bidle K."/>
            <person name="Borodovsky M."/>
            <person name="Bowler C."/>
            <person name="Brownlee C."/>
            <person name="Cock J.M."/>
            <person name="Elias M."/>
            <person name="Gladyshev V.N."/>
            <person name="Groth M."/>
            <person name="Guda C."/>
            <person name="Hadaegh A."/>
            <person name="Iglesias-Rodriguez M.D."/>
            <person name="Jenkins J."/>
            <person name="Jones B.M."/>
            <person name="Lawson T."/>
            <person name="Leese F."/>
            <person name="Lindquist E."/>
            <person name="Lobanov A."/>
            <person name="Lomsadze A."/>
            <person name="Malik S.B."/>
            <person name="Marsh M.E."/>
            <person name="Mackinder L."/>
            <person name="Mock T."/>
            <person name="Mueller-Roeber B."/>
            <person name="Pagarete A."/>
            <person name="Parker M."/>
            <person name="Probert I."/>
            <person name="Quesneville H."/>
            <person name="Raines C."/>
            <person name="Rensing S.A."/>
            <person name="Riano-Pachon D.M."/>
            <person name="Richier S."/>
            <person name="Rokitta S."/>
            <person name="Shiraiwa Y."/>
            <person name="Soanes D.M."/>
            <person name="van der Giezen M."/>
            <person name="Wahlund T.M."/>
            <person name="Williams B."/>
            <person name="Wilson W."/>
            <person name="Wolfe G."/>
            <person name="Wurch L.L."/>
        </authorList>
    </citation>
    <scope>NUCLEOTIDE SEQUENCE</scope>
</reference>
<dbReference type="SMART" id="SM00558">
    <property type="entry name" value="JmjC"/>
    <property type="match status" value="1"/>
</dbReference>
<dbReference type="AlphaFoldDB" id="A0A0D3J5I4"/>
<dbReference type="EnsemblProtists" id="EOD18769">
    <property type="protein sequence ID" value="EOD18769"/>
    <property type="gene ID" value="EMIHUDRAFT_355527"/>
</dbReference>
<dbReference type="PANTHER" id="PTHR12461">
    <property type="entry name" value="HYPOXIA-INDUCIBLE FACTOR 1 ALPHA INHIBITOR-RELATED"/>
    <property type="match status" value="1"/>
</dbReference>
<dbReference type="InterPro" id="IPR003347">
    <property type="entry name" value="JmjC_dom"/>
</dbReference>
<dbReference type="eggNOG" id="KOG2132">
    <property type="taxonomic scope" value="Eukaryota"/>
</dbReference>
<evidence type="ECO:0000313" key="3">
    <source>
        <dbReference type="Proteomes" id="UP000013827"/>
    </source>
</evidence>
<dbReference type="Gene3D" id="2.60.120.650">
    <property type="entry name" value="Cupin"/>
    <property type="match status" value="1"/>
</dbReference>
<dbReference type="PROSITE" id="PS51184">
    <property type="entry name" value="JMJC"/>
    <property type="match status" value="1"/>
</dbReference>
<organism evidence="2 3">
    <name type="scientific">Emiliania huxleyi (strain CCMP1516)</name>
    <dbReference type="NCBI Taxonomy" id="280463"/>
    <lineage>
        <taxon>Eukaryota</taxon>
        <taxon>Haptista</taxon>
        <taxon>Haptophyta</taxon>
        <taxon>Prymnesiophyceae</taxon>
        <taxon>Isochrysidales</taxon>
        <taxon>Noelaerhabdaceae</taxon>
        <taxon>Emiliania</taxon>
    </lineage>
</organism>
<dbReference type="InterPro" id="IPR041667">
    <property type="entry name" value="Cupin_8"/>
</dbReference>
<dbReference type="Pfam" id="PF13621">
    <property type="entry name" value="Cupin_8"/>
    <property type="match status" value="1"/>
</dbReference>
<accession>A0A0D3J5I4</accession>
<dbReference type="Proteomes" id="UP000013827">
    <property type="component" value="Unassembled WGS sequence"/>
</dbReference>
<sequence>MHKRFRLGGDSLEYATGKVRQLCKVFIGCRGAITRMHTDNHRAHAWLSQLHGHKLYVAAPPGEGRRIHPRRPGGGGRLPRLDPLDASQRAAPQHAGVELWATVLSPGETIVLPEGWWHYAASLSPTVTLMCNFWDQSNVRAVEDIFTEQAARALDEQRREAAAKAASGAGPPVAAVSAATSSAERPIGAGEPRLYRVVHAPFVYLRAAPSTEAPMLGIARKGATVEADAMRDGWLRLAEPCKGGGCGWVLEHGGRMGLGKLLEPTQE</sequence>
<dbReference type="GeneID" id="17264300"/>
<dbReference type="SUPFAM" id="SSF51197">
    <property type="entry name" value="Clavaminate synthase-like"/>
    <property type="match status" value="1"/>
</dbReference>
<evidence type="ECO:0000313" key="2">
    <source>
        <dbReference type="EnsemblProtists" id="EOD18769"/>
    </source>
</evidence>
<proteinExistence type="predicted"/>
<dbReference type="PaxDb" id="2903-EOD18769"/>